<dbReference type="PANTHER" id="PTHR43133">
    <property type="entry name" value="RNA POLYMERASE ECF-TYPE SIGMA FACTO"/>
    <property type="match status" value="1"/>
</dbReference>
<evidence type="ECO:0000256" key="2">
    <source>
        <dbReference type="ARBA" id="ARBA00023015"/>
    </source>
</evidence>
<evidence type="ECO:0000256" key="3">
    <source>
        <dbReference type="ARBA" id="ARBA00023082"/>
    </source>
</evidence>
<keyword evidence="9" id="KW-1185">Reference proteome</keyword>
<dbReference type="EMBL" id="BKZW01000001">
    <property type="protein sequence ID" value="GER86866.1"/>
    <property type="molecule type" value="Genomic_DNA"/>
</dbReference>
<proteinExistence type="inferred from homology"/>
<dbReference type="InterPro" id="IPR013325">
    <property type="entry name" value="RNA_pol_sigma_r2"/>
</dbReference>
<sequence length="178" mass="20813">MMQEPSLSTRKDSTSISALYQQYAASVFSYLHAHSASREDAEDLLVEIFLAALESPSFLQMAAEHQRLWIWRVAHNKVADIYRTPVYRSQLRMDELTDEIQDSEGDHPELVAERNERYTRLHHHIQTLPGIQQHMLRLRFVYGMRCNEIAEQMGKKHGAIRTQLSRTLNTLRSIYEKD</sequence>
<keyword evidence="2" id="KW-0805">Transcription regulation</keyword>
<reference evidence="8 9" key="1">
    <citation type="submission" date="2019-10" db="EMBL/GenBank/DDBJ databases">
        <title>Dictyobacter vulcani sp. nov., within the class Ktedonobacteria, isolated from soil of volcanic Mt. Zao.</title>
        <authorList>
            <person name="Zheng Y."/>
            <person name="Wang C.M."/>
            <person name="Sakai Y."/>
            <person name="Abe K."/>
            <person name="Yokota A."/>
            <person name="Yabe S."/>
        </authorList>
    </citation>
    <scope>NUCLEOTIDE SEQUENCE [LARGE SCALE GENOMIC DNA]</scope>
    <source>
        <strain evidence="8 9">W12</strain>
    </source>
</reference>
<dbReference type="InterPro" id="IPR007627">
    <property type="entry name" value="RNA_pol_sigma70_r2"/>
</dbReference>
<name>A0A5J4KNS1_9CHLR</name>
<dbReference type="SUPFAM" id="SSF88659">
    <property type="entry name" value="Sigma3 and sigma4 domains of RNA polymerase sigma factors"/>
    <property type="match status" value="1"/>
</dbReference>
<dbReference type="InterPro" id="IPR036388">
    <property type="entry name" value="WH-like_DNA-bd_sf"/>
</dbReference>
<accession>A0A5J4KNS1</accession>
<dbReference type="Gene3D" id="1.10.10.10">
    <property type="entry name" value="Winged helix-like DNA-binding domain superfamily/Winged helix DNA-binding domain"/>
    <property type="match status" value="1"/>
</dbReference>
<dbReference type="PANTHER" id="PTHR43133:SF8">
    <property type="entry name" value="RNA POLYMERASE SIGMA FACTOR HI_1459-RELATED"/>
    <property type="match status" value="1"/>
</dbReference>
<dbReference type="InterPro" id="IPR039425">
    <property type="entry name" value="RNA_pol_sigma-70-like"/>
</dbReference>
<dbReference type="InterPro" id="IPR013324">
    <property type="entry name" value="RNA_pol_sigma_r3/r4-like"/>
</dbReference>
<dbReference type="GO" id="GO:0003677">
    <property type="term" value="F:DNA binding"/>
    <property type="evidence" value="ECO:0007669"/>
    <property type="project" value="UniProtKB-KW"/>
</dbReference>
<dbReference type="Pfam" id="PF04542">
    <property type="entry name" value="Sigma70_r2"/>
    <property type="match status" value="1"/>
</dbReference>
<evidence type="ECO:0000256" key="5">
    <source>
        <dbReference type="ARBA" id="ARBA00023163"/>
    </source>
</evidence>
<evidence type="ECO:0000313" key="9">
    <source>
        <dbReference type="Proteomes" id="UP000326912"/>
    </source>
</evidence>
<evidence type="ECO:0000259" key="6">
    <source>
        <dbReference type="Pfam" id="PF04542"/>
    </source>
</evidence>
<comment type="similarity">
    <text evidence="1">Belongs to the sigma-70 factor family. ECF subfamily.</text>
</comment>
<evidence type="ECO:0000256" key="1">
    <source>
        <dbReference type="ARBA" id="ARBA00010641"/>
    </source>
</evidence>
<dbReference type="Pfam" id="PF08281">
    <property type="entry name" value="Sigma70_r4_2"/>
    <property type="match status" value="1"/>
</dbReference>
<evidence type="ECO:0000259" key="7">
    <source>
        <dbReference type="Pfam" id="PF08281"/>
    </source>
</evidence>
<organism evidence="8 9">
    <name type="scientific">Dictyobacter vulcani</name>
    <dbReference type="NCBI Taxonomy" id="2607529"/>
    <lineage>
        <taxon>Bacteria</taxon>
        <taxon>Bacillati</taxon>
        <taxon>Chloroflexota</taxon>
        <taxon>Ktedonobacteria</taxon>
        <taxon>Ktedonobacterales</taxon>
        <taxon>Dictyobacteraceae</taxon>
        <taxon>Dictyobacter</taxon>
    </lineage>
</organism>
<evidence type="ECO:0000313" key="8">
    <source>
        <dbReference type="EMBL" id="GER86866.1"/>
    </source>
</evidence>
<protein>
    <recommendedName>
        <fullName evidence="10">DNA-directed RNA polymerase sigma-70 factor</fullName>
    </recommendedName>
</protein>
<comment type="caution">
    <text evidence="8">The sequence shown here is derived from an EMBL/GenBank/DDBJ whole genome shotgun (WGS) entry which is preliminary data.</text>
</comment>
<dbReference type="RefSeq" id="WP_233097619.1">
    <property type="nucleotide sequence ID" value="NZ_BKZW01000001.1"/>
</dbReference>
<evidence type="ECO:0000256" key="4">
    <source>
        <dbReference type="ARBA" id="ARBA00023125"/>
    </source>
</evidence>
<keyword evidence="4" id="KW-0238">DNA-binding</keyword>
<keyword evidence="3" id="KW-0731">Sigma factor</keyword>
<dbReference type="SUPFAM" id="SSF88946">
    <property type="entry name" value="Sigma2 domain of RNA polymerase sigma factors"/>
    <property type="match status" value="1"/>
</dbReference>
<keyword evidence="5" id="KW-0804">Transcription</keyword>
<dbReference type="Gene3D" id="1.10.1740.10">
    <property type="match status" value="1"/>
</dbReference>
<dbReference type="GO" id="GO:0006352">
    <property type="term" value="P:DNA-templated transcription initiation"/>
    <property type="evidence" value="ECO:0007669"/>
    <property type="project" value="InterPro"/>
</dbReference>
<gene>
    <name evidence="8" type="ORF">KDW_10280</name>
</gene>
<dbReference type="AlphaFoldDB" id="A0A5J4KNS1"/>
<dbReference type="GO" id="GO:0016987">
    <property type="term" value="F:sigma factor activity"/>
    <property type="evidence" value="ECO:0007669"/>
    <property type="project" value="UniProtKB-KW"/>
</dbReference>
<feature type="domain" description="RNA polymerase sigma-70 region 2" evidence="6">
    <location>
        <begin position="19"/>
        <end position="83"/>
    </location>
</feature>
<dbReference type="InterPro" id="IPR014284">
    <property type="entry name" value="RNA_pol_sigma-70_dom"/>
</dbReference>
<dbReference type="Proteomes" id="UP000326912">
    <property type="component" value="Unassembled WGS sequence"/>
</dbReference>
<dbReference type="InterPro" id="IPR013249">
    <property type="entry name" value="RNA_pol_sigma70_r4_t2"/>
</dbReference>
<dbReference type="NCBIfam" id="TIGR02937">
    <property type="entry name" value="sigma70-ECF"/>
    <property type="match status" value="1"/>
</dbReference>
<feature type="domain" description="RNA polymerase sigma factor 70 region 4 type 2" evidence="7">
    <location>
        <begin position="121"/>
        <end position="170"/>
    </location>
</feature>
<evidence type="ECO:0008006" key="10">
    <source>
        <dbReference type="Google" id="ProtNLM"/>
    </source>
</evidence>